<evidence type="ECO:0000313" key="3">
    <source>
        <dbReference type="Proteomes" id="UP000806528"/>
    </source>
</evidence>
<reference evidence="2 3" key="1">
    <citation type="submission" date="2020-09" db="EMBL/GenBank/DDBJ databases">
        <title>Diversity and distribution of actinomycetes associated with coral in the coast of Hainan.</title>
        <authorList>
            <person name="Li F."/>
        </authorList>
    </citation>
    <scope>NUCLEOTIDE SEQUENCE [LARGE SCALE GENOMIC DNA]</scope>
    <source>
        <strain evidence="2 3">HNM0947</strain>
    </source>
</reference>
<protein>
    <submittedName>
        <fullName evidence="2">Septum formation initiator family protein</fullName>
    </submittedName>
</protein>
<dbReference type="Pfam" id="PF04977">
    <property type="entry name" value="DivIC"/>
    <property type="match status" value="1"/>
</dbReference>
<comment type="caution">
    <text evidence="2">The sequence shown here is derived from an EMBL/GenBank/DDBJ whole genome shotgun (WGS) entry which is preliminary data.</text>
</comment>
<keyword evidence="1" id="KW-0175">Coiled coil</keyword>
<dbReference type="EMBL" id="JADBGI010000013">
    <property type="protein sequence ID" value="MBE3000244.1"/>
    <property type="molecule type" value="Genomic_DNA"/>
</dbReference>
<gene>
    <name evidence="2" type="ORF">IDM40_16270</name>
</gene>
<dbReference type="InterPro" id="IPR007060">
    <property type="entry name" value="FtsL/DivIC"/>
</dbReference>
<organism evidence="2 3">
    <name type="scientific">Nocardiopsis coralli</name>
    <dbReference type="NCBI Taxonomy" id="2772213"/>
    <lineage>
        <taxon>Bacteria</taxon>
        <taxon>Bacillati</taxon>
        <taxon>Actinomycetota</taxon>
        <taxon>Actinomycetes</taxon>
        <taxon>Streptosporangiales</taxon>
        <taxon>Nocardiopsidaceae</taxon>
        <taxon>Nocardiopsis</taxon>
    </lineage>
</organism>
<name>A0ABR9P8U8_9ACTN</name>
<dbReference type="Proteomes" id="UP000806528">
    <property type="component" value="Unassembled WGS sequence"/>
</dbReference>
<sequence length="121" mass="14036">MLTSRAAILALVVCVIALTLAYPLREYVAQRAQVAQLQEERERMEDNVAHLEQRAEELSEDEYVEREARTRLHYQYPDETAYIVVRPEAESDPEQDEEPDEPWFTTLWESVLQADDPRGSG</sequence>
<evidence type="ECO:0000256" key="1">
    <source>
        <dbReference type="SAM" id="Coils"/>
    </source>
</evidence>
<evidence type="ECO:0000313" key="2">
    <source>
        <dbReference type="EMBL" id="MBE3000244.1"/>
    </source>
</evidence>
<proteinExistence type="predicted"/>
<dbReference type="RefSeq" id="WP_193122882.1">
    <property type="nucleotide sequence ID" value="NZ_JADBGI010000013.1"/>
</dbReference>
<feature type="coiled-coil region" evidence="1">
    <location>
        <begin position="27"/>
        <end position="61"/>
    </location>
</feature>
<accession>A0ABR9P8U8</accession>
<keyword evidence="3" id="KW-1185">Reference proteome</keyword>